<dbReference type="InterPro" id="IPR006740">
    <property type="entry name" value="DUF604"/>
</dbReference>
<reference evidence="2" key="1">
    <citation type="submission" date="2021-01" db="UniProtKB">
        <authorList>
            <consortium name="EnsemblPlants"/>
        </authorList>
    </citation>
    <scope>IDENTIFICATION</scope>
</reference>
<feature type="transmembrane region" description="Helical" evidence="1">
    <location>
        <begin position="20"/>
        <end position="43"/>
    </location>
</feature>
<dbReference type="Pfam" id="PF04646">
    <property type="entry name" value="DUF604"/>
    <property type="match status" value="1"/>
</dbReference>
<protein>
    <submittedName>
        <fullName evidence="2">Uncharacterized protein</fullName>
    </submittedName>
</protein>
<dbReference type="PANTHER" id="PTHR10811">
    <property type="entry name" value="FRINGE-RELATED"/>
    <property type="match status" value="1"/>
</dbReference>
<dbReference type="OMA" id="APWKSSH"/>
<keyword evidence="1" id="KW-0812">Transmembrane</keyword>
<proteinExistence type="predicted"/>
<evidence type="ECO:0000313" key="2">
    <source>
        <dbReference type="EnsemblPlants" id="Kaladp0031s0062.1.v1.1"/>
    </source>
</evidence>
<dbReference type="EnsemblPlants" id="Kaladp0031s0062.1.v1.1">
    <property type="protein sequence ID" value="Kaladp0031s0062.1.v1.1"/>
    <property type="gene ID" value="Kaladp0031s0062.v1.1"/>
</dbReference>
<dbReference type="PROSITE" id="PS51257">
    <property type="entry name" value="PROKAR_LIPOPROTEIN"/>
    <property type="match status" value="1"/>
</dbReference>
<evidence type="ECO:0000256" key="1">
    <source>
        <dbReference type="SAM" id="Phobius"/>
    </source>
</evidence>
<name>A0A7N0TB85_KALFE</name>
<sequence length="477" mass="54676">MQVLHKPSKLTQSPHPSSRLLTLVLISTSCCIIFLTMNLLLILPLKSTTTSSLTGDVHPPTTINHIVFGIASSINSWPLRRPQVLRWWKHKHTRGCVFLDDHLPTNSSESEQETDPPICISGDTSSFRYTYRNGKRSAIRVARVVSETVSLNHSDVRWFVFGDDDTVFFTENLVKTLAKYDHRMWYYIGANSEMYEQNWFFSFEMAFGGGGFAISFPLGKALARVLDPCIQRYPHLYGSDSRIQSCLAELGVGLTREPGFHQMDVRGDVVGLLAAHPLSPIVSLHHIDHIDPIFPNRTREESMEHLFKSVEVDSERMFQQTICYDRWFSWTVSVSWGYVVQVYPHHVPLPEALKPLETFQSWKKSKAALATAFSLNTRQLHPDMCKRPTNFFIESLGKKQHGVLVESLYRKYVDDNCTSDSTSPRQLEEIRVKSAKLDLDYRQVERRQCCQVLPSSAVTVLELFIRDCKEDEVIYMH</sequence>
<dbReference type="Gene3D" id="3.90.550.50">
    <property type="match status" value="1"/>
</dbReference>
<dbReference type="Proteomes" id="UP000594263">
    <property type="component" value="Unplaced"/>
</dbReference>
<keyword evidence="1" id="KW-1133">Transmembrane helix</keyword>
<keyword evidence="1" id="KW-0472">Membrane</keyword>
<keyword evidence="3" id="KW-1185">Reference proteome</keyword>
<dbReference type="AlphaFoldDB" id="A0A7N0TB85"/>
<accession>A0A7N0TB85</accession>
<dbReference type="FunFam" id="3.90.550.50:FF:000006">
    <property type="entry name" value="Fringe-related protein-like"/>
    <property type="match status" value="1"/>
</dbReference>
<dbReference type="Gramene" id="Kaladp0031s0062.1.v1.1">
    <property type="protein sequence ID" value="Kaladp0031s0062.1.v1.1"/>
    <property type="gene ID" value="Kaladp0031s0062.v1.1"/>
</dbReference>
<evidence type="ECO:0000313" key="3">
    <source>
        <dbReference type="Proteomes" id="UP000594263"/>
    </source>
</evidence>
<organism evidence="2 3">
    <name type="scientific">Kalanchoe fedtschenkoi</name>
    <name type="common">Lavender scallops</name>
    <name type="synonym">South American air plant</name>
    <dbReference type="NCBI Taxonomy" id="63787"/>
    <lineage>
        <taxon>Eukaryota</taxon>
        <taxon>Viridiplantae</taxon>
        <taxon>Streptophyta</taxon>
        <taxon>Embryophyta</taxon>
        <taxon>Tracheophyta</taxon>
        <taxon>Spermatophyta</taxon>
        <taxon>Magnoliopsida</taxon>
        <taxon>eudicotyledons</taxon>
        <taxon>Gunneridae</taxon>
        <taxon>Pentapetalae</taxon>
        <taxon>Saxifragales</taxon>
        <taxon>Crassulaceae</taxon>
        <taxon>Kalanchoe</taxon>
    </lineage>
</organism>